<dbReference type="InterPro" id="IPR013517">
    <property type="entry name" value="FG-GAP"/>
</dbReference>
<accession>R7ZRS6</accession>
<evidence type="ECO:0000256" key="2">
    <source>
        <dbReference type="SAM" id="SignalP"/>
    </source>
</evidence>
<dbReference type="OrthoDB" id="1391917at2"/>
<keyword evidence="4" id="KW-1185">Reference proteome</keyword>
<sequence>MNRYLRKILLKLSLGFLFFAGLGSCGKTENQSLSDPQQPAATPEIPAVTEQSELSGADLAKRYCGGCHSLPQPDLLDRKTWEAYILNRMGHYYGIYETADTRAGIIEGGRAGQFVERANLFPLRPTLDTLLYNKIRSYYLGEAPEALPRPPKREISVGLRQFKVRQPPYRANSPMTSLVKIAAPNKVYVSDVGRSSLSVMDKNFSISRNAPAREGVSWIYEQGTLSLALVMGTFNPTDMNIGYLMTLPQVRGGDAKILVQDLQRPVHFDVGDLDGDGQLELVICEYGKHTGSLSLWKKDQGGIYRKQVLRAQPGATKAYMVDLTGNGRKDIVALFGQGDEGIFIYHNQGNGNFVEERILSFPPSYGSSYFELVDMNADGYLDILYTAGDNADYDPILKGYHGIRIFENDGTNHFSEAFFYPLNGAYKAVAADFDGDGDLDIAAMSFFPDYKNQPEESFVYLENKGQGNYSASTFTDPAQGRWIAMDVGDVDGDGDLDIILGSMVFGTDFSDYFDRWAKNGVPYLILENLAK</sequence>
<reference evidence="3 4" key="1">
    <citation type="submission" date="2013-02" db="EMBL/GenBank/DDBJ databases">
        <title>A novel strain isolated from Lonar lake, Maharashtra, India.</title>
        <authorList>
            <person name="Singh A."/>
        </authorList>
    </citation>
    <scope>NUCLEOTIDE SEQUENCE [LARGE SCALE GENOMIC DNA]</scope>
    <source>
        <strain evidence="3 4">AK24</strain>
    </source>
</reference>
<dbReference type="PANTHER" id="PTHR44103">
    <property type="entry name" value="PROPROTEIN CONVERTASE P"/>
    <property type="match status" value="1"/>
</dbReference>
<evidence type="ECO:0000313" key="3">
    <source>
        <dbReference type="EMBL" id="EON76856.1"/>
    </source>
</evidence>
<proteinExistence type="predicted"/>
<feature type="chain" id="PRO_5004461863" description="Cytochrome c domain-containing protein" evidence="2">
    <location>
        <begin position="21"/>
        <end position="531"/>
    </location>
</feature>
<dbReference type="PANTHER" id="PTHR44103:SF1">
    <property type="entry name" value="PROPROTEIN CONVERTASE P"/>
    <property type="match status" value="1"/>
</dbReference>
<dbReference type="STRING" id="1232681.ADIS_2727"/>
<dbReference type="Gene3D" id="2.130.10.130">
    <property type="entry name" value="Integrin alpha, N-terminal"/>
    <property type="match status" value="1"/>
</dbReference>
<evidence type="ECO:0000313" key="4">
    <source>
        <dbReference type="Proteomes" id="UP000013909"/>
    </source>
</evidence>
<keyword evidence="1 2" id="KW-0732">Signal</keyword>
<gene>
    <name evidence="3" type="ORF">ADIS_2727</name>
</gene>
<feature type="signal peptide" evidence="2">
    <location>
        <begin position="1"/>
        <end position="20"/>
    </location>
</feature>
<dbReference type="PROSITE" id="PS51257">
    <property type="entry name" value="PROKAR_LIPOPROTEIN"/>
    <property type="match status" value="1"/>
</dbReference>
<dbReference type="RefSeq" id="WP_010854862.1">
    <property type="nucleotide sequence ID" value="NZ_AQHR01000073.1"/>
</dbReference>
<dbReference type="Pfam" id="PF13517">
    <property type="entry name" value="FG-GAP_3"/>
    <property type="match status" value="2"/>
</dbReference>
<dbReference type="EMBL" id="AQHR01000073">
    <property type="protein sequence ID" value="EON76856.1"/>
    <property type="molecule type" value="Genomic_DNA"/>
</dbReference>
<dbReference type="SUPFAM" id="SSF69318">
    <property type="entry name" value="Integrin alpha N-terminal domain"/>
    <property type="match status" value="1"/>
</dbReference>
<dbReference type="Gene3D" id="2.40.128.340">
    <property type="match status" value="1"/>
</dbReference>
<dbReference type="Proteomes" id="UP000013909">
    <property type="component" value="Unassembled WGS sequence"/>
</dbReference>
<dbReference type="InterPro" id="IPR028994">
    <property type="entry name" value="Integrin_alpha_N"/>
</dbReference>
<organism evidence="3 4">
    <name type="scientific">Lunatimonas lonarensis</name>
    <dbReference type="NCBI Taxonomy" id="1232681"/>
    <lineage>
        <taxon>Bacteria</taxon>
        <taxon>Pseudomonadati</taxon>
        <taxon>Bacteroidota</taxon>
        <taxon>Cytophagia</taxon>
        <taxon>Cytophagales</taxon>
        <taxon>Cyclobacteriaceae</taxon>
    </lineage>
</organism>
<comment type="caution">
    <text evidence="3">The sequence shown here is derived from an EMBL/GenBank/DDBJ whole genome shotgun (WGS) entry which is preliminary data.</text>
</comment>
<dbReference type="AlphaFoldDB" id="R7ZRS6"/>
<dbReference type="PATRIC" id="fig|1288963.3.peg.2718"/>
<protein>
    <recommendedName>
        <fullName evidence="5">Cytochrome c domain-containing protein</fullName>
    </recommendedName>
</protein>
<evidence type="ECO:0000256" key="1">
    <source>
        <dbReference type="ARBA" id="ARBA00022729"/>
    </source>
</evidence>
<name>R7ZRS6_9BACT</name>
<evidence type="ECO:0008006" key="5">
    <source>
        <dbReference type="Google" id="ProtNLM"/>
    </source>
</evidence>